<proteinExistence type="predicted"/>
<dbReference type="Proteomes" id="UP000788993">
    <property type="component" value="Unassembled WGS sequence"/>
</dbReference>
<keyword evidence="2" id="KW-1185">Reference proteome</keyword>
<protein>
    <submittedName>
        <fullName evidence="1">Uncharacterized protein</fullName>
    </submittedName>
</protein>
<evidence type="ECO:0000313" key="2">
    <source>
        <dbReference type="Proteomes" id="UP000788993"/>
    </source>
</evidence>
<evidence type="ECO:0000313" key="1">
    <source>
        <dbReference type="EMBL" id="KAH3669740.1"/>
    </source>
</evidence>
<accession>A0A9P8T8Z1</accession>
<reference evidence="1" key="2">
    <citation type="submission" date="2021-01" db="EMBL/GenBank/DDBJ databases">
        <authorList>
            <person name="Schikora-Tamarit M.A."/>
        </authorList>
    </citation>
    <scope>NUCLEOTIDE SEQUENCE</scope>
    <source>
        <strain evidence="1">NCAIM Y.01608</strain>
    </source>
</reference>
<gene>
    <name evidence="1" type="ORF">OGATHE_002552</name>
</gene>
<comment type="caution">
    <text evidence="1">The sequence shown here is derived from an EMBL/GenBank/DDBJ whole genome shotgun (WGS) entry which is preliminary data.</text>
</comment>
<organism evidence="1 2">
    <name type="scientific">Ogataea polymorpha</name>
    <dbReference type="NCBI Taxonomy" id="460523"/>
    <lineage>
        <taxon>Eukaryota</taxon>
        <taxon>Fungi</taxon>
        <taxon>Dikarya</taxon>
        <taxon>Ascomycota</taxon>
        <taxon>Saccharomycotina</taxon>
        <taxon>Pichiomycetes</taxon>
        <taxon>Pichiales</taxon>
        <taxon>Pichiaceae</taxon>
        <taxon>Ogataea</taxon>
    </lineage>
</organism>
<dbReference type="AlphaFoldDB" id="A0A9P8T8Z1"/>
<dbReference type="EMBL" id="JAEUBD010000983">
    <property type="protein sequence ID" value="KAH3669740.1"/>
    <property type="molecule type" value="Genomic_DNA"/>
</dbReference>
<reference evidence="1" key="1">
    <citation type="journal article" date="2021" name="Open Biol.">
        <title>Shared evolutionary footprints suggest mitochondrial oxidative damage underlies multiple complex I losses in fungi.</title>
        <authorList>
            <person name="Schikora-Tamarit M.A."/>
            <person name="Marcet-Houben M."/>
            <person name="Nosek J."/>
            <person name="Gabaldon T."/>
        </authorList>
    </citation>
    <scope>NUCLEOTIDE SEQUENCE</scope>
    <source>
        <strain evidence="1">NCAIM Y.01608</strain>
    </source>
</reference>
<name>A0A9P8T8Z1_9ASCO</name>
<sequence>MRGHFTSIVVLNEHFQGSLLLIVTDWSVWSNDVVALLGHKFGHHTGSGGQTGFGIRAWQFESEKFGVVRQLPDILQFQVNPLIAAFKGDRSLASN</sequence>